<evidence type="ECO:0000313" key="3">
    <source>
        <dbReference type="Proteomes" id="UP000317093"/>
    </source>
</evidence>
<dbReference type="InterPro" id="IPR045552">
    <property type="entry name" value="bpX2"/>
</dbReference>
<dbReference type="Proteomes" id="UP000317093">
    <property type="component" value="Chromosome"/>
</dbReference>
<keyword evidence="3" id="KW-1185">Reference proteome</keyword>
<protein>
    <recommendedName>
        <fullName evidence="1">MoxR-vWA-beta-propeller ternary system domain-containing protein</fullName>
    </recommendedName>
</protein>
<accession>A0A518AXC6</accession>
<organism evidence="2 3">
    <name type="scientific">Kolteria novifilia</name>
    <dbReference type="NCBI Taxonomy" id="2527975"/>
    <lineage>
        <taxon>Bacteria</taxon>
        <taxon>Pseudomonadati</taxon>
        <taxon>Planctomycetota</taxon>
        <taxon>Planctomycetia</taxon>
        <taxon>Kolteriales</taxon>
        <taxon>Kolteriaceae</taxon>
        <taxon>Kolteria</taxon>
    </lineage>
</organism>
<gene>
    <name evidence="2" type="ORF">Pan216_02100</name>
</gene>
<dbReference type="EMBL" id="CP036279">
    <property type="protein sequence ID" value="QDU59382.1"/>
    <property type="molecule type" value="Genomic_DNA"/>
</dbReference>
<dbReference type="Pfam" id="PF19918">
    <property type="entry name" value="bpX2"/>
    <property type="match status" value="1"/>
</dbReference>
<dbReference type="KEGG" id="knv:Pan216_02100"/>
<evidence type="ECO:0000313" key="2">
    <source>
        <dbReference type="EMBL" id="QDU59382.1"/>
    </source>
</evidence>
<dbReference type="AlphaFoldDB" id="A0A518AXC6"/>
<dbReference type="OrthoDB" id="290678at2"/>
<reference evidence="2 3" key="1">
    <citation type="submission" date="2019-02" db="EMBL/GenBank/DDBJ databases">
        <title>Deep-cultivation of Planctomycetes and their phenomic and genomic characterization uncovers novel biology.</title>
        <authorList>
            <person name="Wiegand S."/>
            <person name="Jogler M."/>
            <person name="Boedeker C."/>
            <person name="Pinto D."/>
            <person name="Vollmers J."/>
            <person name="Rivas-Marin E."/>
            <person name="Kohn T."/>
            <person name="Peeters S.H."/>
            <person name="Heuer A."/>
            <person name="Rast P."/>
            <person name="Oberbeckmann S."/>
            <person name="Bunk B."/>
            <person name="Jeske O."/>
            <person name="Meyerdierks A."/>
            <person name="Storesund J.E."/>
            <person name="Kallscheuer N."/>
            <person name="Luecker S."/>
            <person name="Lage O.M."/>
            <person name="Pohl T."/>
            <person name="Merkel B.J."/>
            <person name="Hornburger P."/>
            <person name="Mueller R.-W."/>
            <person name="Bruemmer F."/>
            <person name="Labrenz M."/>
            <person name="Spormann A.M."/>
            <person name="Op den Camp H."/>
            <person name="Overmann J."/>
            <person name="Amann R."/>
            <person name="Jetten M.S.M."/>
            <person name="Mascher T."/>
            <person name="Medema M.H."/>
            <person name="Devos D.P."/>
            <person name="Kaster A.-K."/>
            <person name="Ovreas L."/>
            <person name="Rohde M."/>
            <person name="Galperin M.Y."/>
            <person name="Jogler C."/>
        </authorList>
    </citation>
    <scope>NUCLEOTIDE SEQUENCE [LARGE SCALE GENOMIC DNA]</scope>
    <source>
        <strain evidence="2 3">Pan216</strain>
    </source>
</reference>
<evidence type="ECO:0000259" key="1">
    <source>
        <dbReference type="Pfam" id="PF19918"/>
    </source>
</evidence>
<feature type="domain" description="MoxR-vWA-beta-propeller ternary system" evidence="1">
    <location>
        <begin position="7"/>
        <end position="231"/>
    </location>
</feature>
<sequence length="239" mass="26331">MTGSVAVRLPRHETAMLGRLRCHRGITLHDAGESLWLRVDGEDDRRDRIILALPGDRFRVLPDGQLVRPHQLVPKGRIPEGPWHPLAEWMSVSLAPAGFAGELADRRKLTLVRGGTVRDATLLLTSVHAWRDYAASAPRVRLDPLVFAMNRSGDVIIKGSPLPPLVGTRYVERDGVAVEAGWTWEPALEPIVVAQAFGIEEGDLVLLTRDRGWQHLGAGDFVRATRQAARASFEVADAE</sequence>
<name>A0A518AXC6_9BACT</name>
<dbReference type="RefSeq" id="WP_145253564.1">
    <property type="nucleotide sequence ID" value="NZ_CP036279.1"/>
</dbReference>
<proteinExistence type="predicted"/>